<dbReference type="Proteomes" id="UP000799436">
    <property type="component" value="Unassembled WGS sequence"/>
</dbReference>
<name>A0A6G1LHL5_9PEZI</name>
<protein>
    <submittedName>
        <fullName evidence="2">Uncharacterized protein</fullName>
    </submittedName>
</protein>
<dbReference type="EMBL" id="ML995816">
    <property type="protein sequence ID" value="KAF2772110.1"/>
    <property type="molecule type" value="Genomic_DNA"/>
</dbReference>
<keyword evidence="3" id="KW-1185">Reference proteome</keyword>
<sequence>MKTQPHPLANTNTPSRAYFTSVHVWLQPLHHAHPSSKQTQWLDYDIKPTITPQSQLQKAPRPPTPNHNLPPPTQLIPPKMKPPLRSLLLTLLTSPLIAAAPTPAPTKRSESDLESWGEHVLCGGPLTKSMPWCWGREGAASKRRRGDDEGDLESWGEHVLCGGPLTKSMPWCWGRGGKRSLEDEEIVVVVRSPAVDYGVGEAGGP</sequence>
<dbReference type="AlphaFoldDB" id="A0A6G1LHL5"/>
<evidence type="ECO:0000313" key="3">
    <source>
        <dbReference type="Proteomes" id="UP000799436"/>
    </source>
</evidence>
<gene>
    <name evidence="2" type="ORF">EJ03DRAFT_348924</name>
</gene>
<accession>A0A6G1LHL5</accession>
<proteinExistence type="predicted"/>
<evidence type="ECO:0000313" key="2">
    <source>
        <dbReference type="EMBL" id="KAF2772110.1"/>
    </source>
</evidence>
<reference evidence="2" key="1">
    <citation type="journal article" date="2020" name="Stud. Mycol.">
        <title>101 Dothideomycetes genomes: a test case for predicting lifestyles and emergence of pathogens.</title>
        <authorList>
            <person name="Haridas S."/>
            <person name="Albert R."/>
            <person name="Binder M."/>
            <person name="Bloem J."/>
            <person name="Labutti K."/>
            <person name="Salamov A."/>
            <person name="Andreopoulos B."/>
            <person name="Baker S."/>
            <person name="Barry K."/>
            <person name="Bills G."/>
            <person name="Bluhm B."/>
            <person name="Cannon C."/>
            <person name="Castanera R."/>
            <person name="Culley D."/>
            <person name="Daum C."/>
            <person name="Ezra D."/>
            <person name="Gonzalez J."/>
            <person name="Henrissat B."/>
            <person name="Kuo A."/>
            <person name="Liang C."/>
            <person name="Lipzen A."/>
            <person name="Lutzoni F."/>
            <person name="Magnuson J."/>
            <person name="Mondo S."/>
            <person name="Nolan M."/>
            <person name="Ohm R."/>
            <person name="Pangilinan J."/>
            <person name="Park H.-J."/>
            <person name="Ramirez L."/>
            <person name="Alfaro M."/>
            <person name="Sun H."/>
            <person name="Tritt A."/>
            <person name="Yoshinaga Y."/>
            <person name="Zwiers L.-H."/>
            <person name="Turgeon B."/>
            <person name="Goodwin S."/>
            <person name="Spatafora J."/>
            <person name="Crous P."/>
            <person name="Grigoriev I."/>
        </authorList>
    </citation>
    <scope>NUCLEOTIDE SEQUENCE</scope>
    <source>
        <strain evidence="2">CBS 116005</strain>
    </source>
</reference>
<feature type="compositionally biased region" description="Pro residues" evidence="1">
    <location>
        <begin position="60"/>
        <end position="77"/>
    </location>
</feature>
<organism evidence="2 3">
    <name type="scientific">Teratosphaeria nubilosa</name>
    <dbReference type="NCBI Taxonomy" id="161662"/>
    <lineage>
        <taxon>Eukaryota</taxon>
        <taxon>Fungi</taxon>
        <taxon>Dikarya</taxon>
        <taxon>Ascomycota</taxon>
        <taxon>Pezizomycotina</taxon>
        <taxon>Dothideomycetes</taxon>
        <taxon>Dothideomycetidae</taxon>
        <taxon>Mycosphaerellales</taxon>
        <taxon>Teratosphaeriaceae</taxon>
        <taxon>Teratosphaeria</taxon>
    </lineage>
</organism>
<evidence type="ECO:0000256" key="1">
    <source>
        <dbReference type="SAM" id="MobiDB-lite"/>
    </source>
</evidence>
<feature type="region of interest" description="Disordered" evidence="1">
    <location>
        <begin position="52"/>
        <end position="77"/>
    </location>
</feature>